<dbReference type="EMBL" id="JAMQOL010000031">
    <property type="protein sequence ID" value="MCM4080387.1"/>
    <property type="molecule type" value="Genomic_DNA"/>
</dbReference>
<dbReference type="Proteomes" id="UP001523216">
    <property type="component" value="Unassembled WGS sequence"/>
</dbReference>
<evidence type="ECO:0000313" key="2">
    <source>
        <dbReference type="Proteomes" id="UP001523216"/>
    </source>
</evidence>
<evidence type="ECO:0000313" key="1">
    <source>
        <dbReference type="EMBL" id="MCM4080387.1"/>
    </source>
</evidence>
<name>A0ABT0Y4K2_9ACTN</name>
<comment type="caution">
    <text evidence="1">The sequence shown here is derived from an EMBL/GenBank/DDBJ whole genome shotgun (WGS) entry which is preliminary data.</text>
</comment>
<dbReference type="RefSeq" id="WP_251800178.1">
    <property type="nucleotide sequence ID" value="NZ_JAMQOL010000031.1"/>
</dbReference>
<evidence type="ECO:0008006" key="3">
    <source>
        <dbReference type="Google" id="ProtNLM"/>
    </source>
</evidence>
<reference evidence="1 2" key="1">
    <citation type="submission" date="2022-06" db="EMBL/GenBank/DDBJ databases">
        <title>Actinoplanes abujensis sp. nov., isolated from Nigerian arid soil.</title>
        <authorList>
            <person name="Ding P."/>
        </authorList>
    </citation>
    <scope>NUCLEOTIDE SEQUENCE [LARGE SCALE GENOMIC DNA]</scope>
    <source>
        <strain evidence="2">TRM88002</strain>
    </source>
</reference>
<keyword evidence="2" id="KW-1185">Reference proteome</keyword>
<organism evidence="1 2">
    <name type="scientific">Paractinoplanes hotanensis</name>
    <dbReference type="NCBI Taxonomy" id="2906497"/>
    <lineage>
        <taxon>Bacteria</taxon>
        <taxon>Bacillati</taxon>
        <taxon>Actinomycetota</taxon>
        <taxon>Actinomycetes</taxon>
        <taxon>Micromonosporales</taxon>
        <taxon>Micromonosporaceae</taxon>
        <taxon>Paractinoplanes</taxon>
    </lineage>
</organism>
<protein>
    <recommendedName>
        <fullName evidence="3">TetR family transcriptional regulator</fullName>
    </recommendedName>
</protein>
<accession>A0ABT0Y4K2</accession>
<proteinExistence type="predicted"/>
<gene>
    <name evidence="1" type="ORF">LXN57_22660</name>
</gene>
<sequence length="110" mass="12151">MSSREDTSMATVIHQPRVAFDAARAFVLAAGSPHSEAFAARVLSRLGSEMYGHFADTRQRLLTALVETGGDRHMADVEAGKWRVRLEDLLRVRPELTGPVLELTNDGFEL</sequence>